<evidence type="ECO:0000313" key="4">
    <source>
        <dbReference type="EMBL" id="PIQ88433.1"/>
    </source>
</evidence>
<dbReference type="InterPro" id="IPR007170">
    <property type="entry name" value="SpoVG"/>
</dbReference>
<dbReference type="GO" id="GO:0030435">
    <property type="term" value="P:sporulation resulting in formation of a cellular spore"/>
    <property type="evidence" value="ECO:0007669"/>
    <property type="project" value="InterPro"/>
</dbReference>
<keyword evidence="1" id="KW-0132">Cell division</keyword>
<protein>
    <submittedName>
        <fullName evidence="4">Septation protein spoVG</fullName>
    </submittedName>
</protein>
<evidence type="ECO:0000256" key="1">
    <source>
        <dbReference type="ARBA" id="ARBA00022618"/>
    </source>
</evidence>
<evidence type="ECO:0000256" key="3">
    <source>
        <dbReference type="ARBA" id="ARBA00023306"/>
    </source>
</evidence>
<dbReference type="InterPro" id="IPR036751">
    <property type="entry name" value="SpoVG_sf"/>
</dbReference>
<dbReference type="Gene3D" id="3.30.1120.40">
    <property type="entry name" value="Stage V sporulation protein G"/>
    <property type="match status" value="1"/>
</dbReference>
<reference evidence="4 5" key="1">
    <citation type="submission" date="2017-09" db="EMBL/GenBank/DDBJ databases">
        <title>Depth-based differentiation of microbial function through sediment-hosted aquifers and enrichment of novel symbionts in the deep terrestrial subsurface.</title>
        <authorList>
            <person name="Probst A.J."/>
            <person name="Ladd B."/>
            <person name="Jarett J.K."/>
            <person name="Geller-Mcgrath D.E."/>
            <person name="Sieber C.M."/>
            <person name="Emerson J.B."/>
            <person name="Anantharaman K."/>
            <person name="Thomas B.C."/>
            <person name="Malmstrom R."/>
            <person name="Stieglmeier M."/>
            <person name="Klingl A."/>
            <person name="Woyke T."/>
            <person name="Ryan C.M."/>
            <person name="Banfield J.F."/>
        </authorList>
    </citation>
    <scope>NUCLEOTIDE SEQUENCE [LARGE SCALE GENOMIC DNA]</scope>
    <source>
        <strain evidence="4">CG11_big_fil_rev_8_21_14_0_20_42_13</strain>
    </source>
</reference>
<evidence type="ECO:0000256" key="2">
    <source>
        <dbReference type="ARBA" id="ARBA00023210"/>
    </source>
</evidence>
<gene>
    <name evidence="4" type="ORF">COV72_09015</name>
</gene>
<dbReference type="AlphaFoldDB" id="A0A2H0LVI6"/>
<name>A0A2H0LVI6_9BACT</name>
<dbReference type="SUPFAM" id="SSF160537">
    <property type="entry name" value="SpoVG-like"/>
    <property type="match status" value="1"/>
</dbReference>
<organism evidence="4 5">
    <name type="scientific">Candidatus Ghiorseimicrobium undicola</name>
    <dbReference type="NCBI Taxonomy" id="1974746"/>
    <lineage>
        <taxon>Bacteria</taxon>
        <taxon>Pseudomonadati</taxon>
        <taxon>Candidatus Omnitrophota</taxon>
        <taxon>Candidatus Ghiorseimicrobium</taxon>
    </lineage>
</organism>
<dbReference type="Pfam" id="PF04026">
    <property type="entry name" value="SpoVG"/>
    <property type="match status" value="1"/>
</dbReference>
<dbReference type="GO" id="GO:0000917">
    <property type="term" value="P:division septum assembly"/>
    <property type="evidence" value="ECO:0007669"/>
    <property type="project" value="UniProtKB-KW"/>
</dbReference>
<dbReference type="PANTHER" id="PTHR38429">
    <property type="entry name" value="SEPTATION PROTEIN SPOVG-RELATED"/>
    <property type="match status" value="1"/>
</dbReference>
<dbReference type="EMBL" id="PCWA01000109">
    <property type="protein sequence ID" value="PIQ88433.1"/>
    <property type="molecule type" value="Genomic_DNA"/>
</dbReference>
<keyword evidence="3" id="KW-0131">Cell cycle</keyword>
<comment type="caution">
    <text evidence="4">The sequence shown here is derived from an EMBL/GenBank/DDBJ whole genome shotgun (WGS) entry which is preliminary data.</text>
</comment>
<keyword evidence="2" id="KW-0717">Septation</keyword>
<dbReference type="Proteomes" id="UP000229641">
    <property type="component" value="Unassembled WGS sequence"/>
</dbReference>
<accession>A0A2H0LVI6</accession>
<dbReference type="PANTHER" id="PTHR38429:SF1">
    <property type="entry name" value="SEPTATION PROTEIN SPOVG-RELATED"/>
    <property type="match status" value="1"/>
</dbReference>
<proteinExistence type="predicted"/>
<sequence length="86" mass="9408">MSGSAIAVKRLHKLEGDGKLKAFADVAIADLFLVKGLRVVEGKNGLFVSMPSEQGKNGQWYPTIFPLSDEVKSQLNEAVLEAYQEQ</sequence>
<evidence type="ECO:0000313" key="5">
    <source>
        <dbReference type="Proteomes" id="UP000229641"/>
    </source>
</evidence>